<dbReference type="EMBL" id="JAPDGR010002743">
    <property type="protein sequence ID" value="KAJ2974397.1"/>
    <property type="molecule type" value="Genomic_DNA"/>
</dbReference>
<evidence type="ECO:0000313" key="1">
    <source>
        <dbReference type="EMBL" id="KAJ2974397.1"/>
    </source>
</evidence>
<accession>A0ACC1N580</accession>
<evidence type="ECO:0000313" key="2">
    <source>
        <dbReference type="Proteomes" id="UP001143856"/>
    </source>
</evidence>
<dbReference type="Proteomes" id="UP001143856">
    <property type="component" value="Unassembled WGS sequence"/>
</dbReference>
<proteinExistence type="predicted"/>
<gene>
    <name evidence="1" type="ORF">NUW58_g8671</name>
</gene>
<sequence>MPPMPSNRGPQGPSTTEKLKMGAMMGGTVGVIIGFIFGTVNIFRYGAGTNGIMRTLGQYMAGSGATFGTSLWGTFGAPSLPNWIGADSYKSSLTIPWGQRTAENSNPYTQGPYTQITRKYDFNISRGVIAPDGYEKSVILVNGQFPGPLIEANWGDYIEVTVHNNILEEPQEGTAIHWHGFLQTHTPWEDGTPGVTQCPIAPGKSLTYKFRAELFGTSWYHSHYSAQYSGGLFGPIVVYGPSNARYDVDVGPIMVNDWWHEDYFTTVKKVMAPGFEGRIFSDNNLISGRMNFDCATMDAGDLTRCTSNAGLSKFKFQSGKTHRLRFVNTGSEGVERISIDNHIMTVIANDFVEIKPYDTKVVTIGVGQRVDVLVRANGTECAYWLRSNLTSCSNAKQPFARAVIYYDKADTDTIPTSTPWDVPDPQTCTNDALEITEPYYPMALPEPSWTQNMDISMFRNASGNLLWQFGGVAARVDYNKPTLLQLGNNSMKFEPEMNVHDYGSNSSIRIIVNNPTPAPHPMHAHGVNMYILSAGPGNYDGTTVVRPANPMRRDVQMVQPFGHIVVQMDVHNPGIWPFHCHIAWHASAGFFSQMVFLPDEIRRYTIPDNVKQTCRDWDAFTSRVAPNQIDSGL</sequence>
<reference evidence="1" key="1">
    <citation type="submission" date="2022-10" db="EMBL/GenBank/DDBJ databases">
        <title>Genome Sequence of Xylaria curta.</title>
        <authorList>
            <person name="Buettner E."/>
        </authorList>
    </citation>
    <scope>NUCLEOTIDE SEQUENCE</scope>
    <source>
        <strain evidence="1">Babe10</strain>
    </source>
</reference>
<keyword evidence="2" id="KW-1185">Reference proteome</keyword>
<organism evidence="1 2">
    <name type="scientific">Xylaria curta</name>
    <dbReference type="NCBI Taxonomy" id="42375"/>
    <lineage>
        <taxon>Eukaryota</taxon>
        <taxon>Fungi</taxon>
        <taxon>Dikarya</taxon>
        <taxon>Ascomycota</taxon>
        <taxon>Pezizomycotina</taxon>
        <taxon>Sordariomycetes</taxon>
        <taxon>Xylariomycetidae</taxon>
        <taxon>Xylariales</taxon>
        <taxon>Xylariaceae</taxon>
        <taxon>Xylaria</taxon>
    </lineage>
</organism>
<comment type="caution">
    <text evidence="1">The sequence shown here is derived from an EMBL/GenBank/DDBJ whole genome shotgun (WGS) entry which is preliminary data.</text>
</comment>
<protein>
    <submittedName>
        <fullName evidence="1">Uncharacterized protein</fullName>
    </submittedName>
</protein>
<name>A0ACC1N580_9PEZI</name>